<evidence type="ECO:0000313" key="1">
    <source>
        <dbReference type="Proteomes" id="UP000887577"/>
    </source>
</evidence>
<proteinExistence type="predicted"/>
<evidence type="ECO:0000313" key="2">
    <source>
        <dbReference type="WBParaSite" id="PSU_v2.g3711.t1"/>
    </source>
</evidence>
<accession>A0A914Z0A6</accession>
<name>A0A914Z0A6_9BILA</name>
<organism evidence="1 2">
    <name type="scientific">Panagrolaimus superbus</name>
    <dbReference type="NCBI Taxonomy" id="310955"/>
    <lineage>
        <taxon>Eukaryota</taxon>
        <taxon>Metazoa</taxon>
        <taxon>Ecdysozoa</taxon>
        <taxon>Nematoda</taxon>
        <taxon>Chromadorea</taxon>
        <taxon>Rhabditida</taxon>
        <taxon>Tylenchina</taxon>
        <taxon>Panagrolaimomorpha</taxon>
        <taxon>Panagrolaimoidea</taxon>
        <taxon>Panagrolaimidae</taxon>
        <taxon>Panagrolaimus</taxon>
    </lineage>
</organism>
<dbReference type="Proteomes" id="UP000887577">
    <property type="component" value="Unplaced"/>
</dbReference>
<keyword evidence="1" id="KW-1185">Reference proteome</keyword>
<reference evidence="2" key="1">
    <citation type="submission" date="2022-11" db="UniProtKB">
        <authorList>
            <consortium name="WormBaseParasite"/>
        </authorList>
    </citation>
    <scope>IDENTIFICATION</scope>
</reference>
<dbReference type="AlphaFoldDB" id="A0A914Z0A6"/>
<sequence length="90" mass="10359">MTKCNNCGHIQEDVLSSADIEAIQFQSLLLEGRCESMESENSSLRTMLKTQSEQHQIREQEIIKEFEADIERINSRDMAEAEGLRRLNDS</sequence>
<dbReference type="WBParaSite" id="PSU_v2.g3711.t1">
    <property type="protein sequence ID" value="PSU_v2.g3711.t1"/>
    <property type="gene ID" value="PSU_v2.g3711"/>
</dbReference>
<protein>
    <submittedName>
        <fullName evidence="2">Uncharacterized protein</fullName>
    </submittedName>
</protein>